<name>A0A9Q0QQ73_9MAGN</name>
<gene>
    <name evidence="2" type="ORF">NE237_014558</name>
</gene>
<reference evidence="2" key="1">
    <citation type="journal article" date="2023" name="Plant J.">
        <title>The genome of the king protea, Protea cynaroides.</title>
        <authorList>
            <person name="Chang J."/>
            <person name="Duong T.A."/>
            <person name="Schoeman C."/>
            <person name="Ma X."/>
            <person name="Roodt D."/>
            <person name="Barker N."/>
            <person name="Li Z."/>
            <person name="Van de Peer Y."/>
            <person name="Mizrachi E."/>
        </authorList>
    </citation>
    <scope>NUCLEOTIDE SEQUENCE</scope>
    <source>
        <tissue evidence="2">Young leaves</tissue>
    </source>
</reference>
<dbReference type="AlphaFoldDB" id="A0A9Q0QQ73"/>
<dbReference type="Proteomes" id="UP001141806">
    <property type="component" value="Unassembled WGS sequence"/>
</dbReference>
<dbReference type="OrthoDB" id="1750977at2759"/>
<sequence length="214" mass="20400">MEYNTSDNKQNIITKSIQRPRPKAANPIKPVKTSTTSCFVFDPDWSLRGLCAVSGDKLAVPGLGKLPVGETSGAFAGVAEVAGTLGLVAGGDVSGAVSGGGVVVGGGVTGATTGDGGGIAGGTTGEGEGLGGDCVGVLVGGATGGDVGVGVGVGVGEAFGVAVGGEGREELGAIDGVVDGVIVREWPGDITGDGDDDELDCGAAAGAICAPLSW</sequence>
<evidence type="ECO:0000313" key="2">
    <source>
        <dbReference type="EMBL" id="KAJ4967857.1"/>
    </source>
</evidence>
<keyword evidence="3" id="KW-1185">Reference proteome</keyword>
<dbReference type="EMBL" id="JAMYWD010000006">
    <property type="protein sequence ID" value="KAJ4967857.1"/>
    <property type="molecule type" value="Genomic_DNA"/>
</dbReference>
<proteinExistence type="predicted"/>
<comment type="caution">
    <text evidence="2">The sequence shown here is derived from an EMBL/GenBank/DDBJ whole genome shotgun (WGS) entry which is preliminary data.</text>
</comment>
<feature type="compositionally biased region" description="Polar residues" evidence="1">
    <location>
        <begin position="1"/>
        <end position="17"/>
    </location>
</feature>
<organism evidence="2 3">
    <name type="scientific">Protea cynaroides</name>
    <dbReference type="NCBI Taxonomy" id="273540"/>
    <lineage>
        <taxon>Eukaryota</taxon>
        <taxon>Viridiplantae</taxon>
        <taxon>Streptophyta</taxon>
        <taxon>Embryophyta</taxon>
        <taxon>Tracheophyta</taxon>
        <taxon>Spermatophyta</taxon>
        <taxon>Magnoliopsida</taxon>
        <taxon>Proteales</taxon>
        <taxon>Proteaceae</taxon>
        <taxon>Protea</taxon>
    </lineage>
</organism>
<evidence type="ECO:0000256" key="1">
    <source>
        <dbReference type="SAM" id="MobiDB-lite"/>
    </source>
</evidence>
<protein>
    <submittedName>
        <fullName evidence="2">Uncharacterized protein</fullName>
    </submittedName>
</protein>
<evidence type="ECO:0000313" key="3">
    <source>
        <dbReference type="Proteomes" id="UP001141806"/>
    </source>
</evidence>
<feature type="region of interest" description="Disordered" evidence="1">
    <location>
        <begin position="1"/>
        <end position="29"/>
    </location>
</feature>
<accession>A0A9Q0QQ73</accession>